<accession>A0A6A6TNS9</accession>
<dbReference type="Pfam" id="PF07156">
    <property type="entry name" value="Prenylcys_lyase"/>
    <property type="match status" value="1"/>
</dbReference>
<feature type="signal peptide" evidence="8">
    <location>
        <begin position="1"/>
        <end position="19"/>
    </location>
</feature>
<evidence type="ECO:0000256" key="7">
    <source>
        <dbReference type="ARBA" id="ARBA00023180"/>
    </source>
</evidence>
<dbReference type="GO" id="GO:0030327">
    <property type="term" value="P:prenylated protein catabolic process"/>
    <property type="evidence" value="ECO:0007669"/>
    <property type="project" value="TreeGrafter"/>
</dbReference>
<dbReference type="InterPro" id="IPR010795">
    <property type="entry name" value="Prenylcys_lyase"/>
</dbReference>
<dbReference type="InterPro" id="IPR036188">
    <property type="entry name" value="FAD/NAD-bd_sf"/>
</dbReference>
<evidence type="ECO:0000256" key="4">
    <source>
        <dbReference type="ARBA" id="ARBA00022729"/>
    </source>
</evidence>
<dbReference type="PIRSF" id="PIRSF036292">
    <property type="entry name" value="Prenylcysteine_oxidase"/>
    <property type="match status" value="1"/>
</dbReference>
<protein>
    <submittedName>
        <fullName evidence="10">Prenylcysteine oxidase-like protein 1</fullName>
    </submittedName>
</protein>
<comment type="cofactor">
    <cofactor evidence="1">
        <name>FAD</name>
        <dbReference type="ChEBI" id="CHEBI:57692"/>
    </cofactor>
</comment>
<dbReference type="PANTHER" id="PTHR15944">
    <property type="entry name" value="FARNESYLCYSTEINE LYASE"/>
    <property type="match status" value="1"/>
</dbReference>
<dbReference type="InterPro" id="IPR017046">
    <property type="entry name" value="Prenylcysteine_Oxase1"/>
</dbReference>
<reference evidence="10" key="1">
    <citation type="journal article" date="2020" name="Stud. Mycol.">
        <title>101 Dothideomycetes genomes: a test case for predicting lifestyles and emergence of pathogens.</title>
        <authorList>
            <person name="Haridas S."/>
            <person name="Albert R."/>
            <person name="Binder M."/>
            <person name="Bloem J."/>
            <person name="Labutti K."/>
            <person name="Salamov A."/>
            <person name="Andreopoulos B."/>
            <person name="Baker S."/>
            <person name="Barry K."/>
            <person name="Bills G."/>
            <person name="Bluhm B."/>
            <person name="Cannon C."/>
            <person name="Castanera R."/>
            <person name="Culley D."/>
            <person name="Daum C."/>
            <person name="Ezra D."/>
            <person name="Gonzalez J."/>
            <person name="Henrissat B."/>
            <person name="Kuo A."/>
            <person name="Liang C."/>
            <person name="Lipzen A."/>
            <person name="Lutzoni F."/>
            <person name="Magnuson J."/>
            <person name="Mondo S."/>
            <person name="Nolan M."/>
            <person name="Ohm R."/>
            <person name="Pangilinan J."/>
            <person name="Park H.-J."/>
            <person name="Ramirez L."/>
            <person name="Alfaro M."/>
            <person name="Sun H."/>
            <person name="Tritt A."/>
            <person name="Yoshinaga Y."/>
            <person name="Zwiers L.-H."/>
            <person name="Turgeon B."/>
            <person name="Goodwin S."/>
            <person name="Spatafora J."/>
            <person name="Crous P."/>
            <person name="Grigoriev I."/>
        </authorList>
    </citation>
    <scope>NUCLEOTIDE SEQUENCE</scope>
    <source>
        <strain evidence="10">CBS 122681</strain>
    </source>
</reference>
<keyword evidence="11" id="KW-1185">Reference proteome</keyword>
<dbReference type="AlphaFoldDB" id="A0A6A6TNS9"/>
<keyword evidence="5" id="KW-0274">FAD</keyword>
<dbReference type="SUPFAM" id="SSF51905">
    <property type="entry name" value="FAD/NAD(P)-binding domain"/>
    <property type="match status" value="1"/>
</dbReference>
<feature type="domain" description="Prenylcysteine lyase" evidence="9">
    <location>
        <begin position="145"/>
        <end position="516"/>
    </location>
</feature>
<evidence type="ECO:0000256" key="8">
    <source>
        <dbReference type="SAM" id="SignalP"/>
    </source>
</evidence>
<keyword evidence="3" id="KW-0285">Flavoprotein</keyword>
<proteinExistence type="inferred from homology"/>
<evidence type="ECO:0000256" key="5">
    <source>
        <dbReference type="ARBA" id="ARBA00022827"/>
    </source>
</evidence>
<dbReference type="OrthoDB" id="437369at2759"/>
<dbReference type="Proteomes" id="UP000799324">
    <property type="component" value="Unassembled WGS sequence"/>
</dbReference>
<feature type="chain" id="PRO_5025411995" evidence="8">
    <location>
        <begin position="20"/>
        <end position="570"/>
    </location>
</feature>
<dbReference type="GO" id="GO:0001735">
    <property type="term" value="F:prenylcysteine oxidase activity"/>
    <property type="evidence" value="ECO:0007669"/>
    <property type="project" value="InterPro"/>
</dbReference>
<evidence type="ECO:0000256" key="2">
    <source>
        <dbReference type="ARBA" id="ARBA00009967"/>
    </source>
</evidence>
<evidence type="ECO:0000256" key="6">
    <source>
        <dbReference type="ARBA" id="ARBA00023002"/>
    </source>
</evidence>
<dbReference type="GO" id="GO:0030328">
    <property type="term" value="P:prenylcysteine catabolic process"/>
    <property type="evidence" value="ECO:0007669"/>
    <property type="project" value="InterPro"/>
</dbReference>
<dbReference type="Gene3D" id="3.50.50.60">
    <property type="entry name" value="FAD/NAD(P)-binding domain"/>
    <property type="match status" value="1"/>
</dbReference>
<gene>
    <name evidence="10" type="ORF">K491DRAFT_765340</name>
</gene>
<evidence type="ECO:0000313" key="11">
    <source>
        <dbReference type="Proteomes" id="UP000799324"/>
    </source>
</evidence>
<comment type="similarity">
    <text evidence="2">Belongs to the prenylcysteine oxidase family.</text>
</comment>
<evidence type="ECO:0000313" key="10">
    <source>
        <dbReference type="EMBL" id="KAF2660603.1"/>
    </source>
</evidence>
<keyword evidence="4 8" id="KW-0732">Signal</keyword>
<evidence type="ECO:0000256" key="3">
    <source>
        <dbReference type="ARBA" id="ARBA00022630"/>
    </source>
</evidence>
<dbReference type="Pfam" id="PF13450">
    <property type="entry name" value="NAD_binding_8"/>
    <property type="match status" value="1"/>
</dbReference>
<evidence type="ECO:0000256" key="1">
    <source>
        <dbReference type="ARBA" id="ARBA00001974"/>
    </source>
</evidence>
<keyword evidence="6" id="KW-0560">Oxidoreductase</keyword>
<sequence>MRLQHVSVALLLPLSETLWTKTEVPVATNHVAKRVAIIGAGAGGSSTAYHLSQFASEADIPTNITVFERSSYVGGRTTTVDVWSDPYTPVELGGSIFVEVNHILVNASRDFNLTTSSLDDRPAPANTPDLGIWNGLEFIVTTHAEDGWWEKAKLLWRYGLAPIKTNSLMKSTVAKFLQMYEEPLFPWPSLNDAVEQIGLKETVAVTGEQFLQKNGIGTKFSWEIIQASTRVNYASNIGLIHGLETMVCMATSGAMSIQGGNWQIFANMLKFSATTHLDTTISTVSKQPDGTYELTTSSGETSTFDSVILAAPFQFSKLIIDPAPQRTPEQIPYVNLHVTLFASPHVLDPAAFGLAPGEKVPQFVLTTLAPNENPGSDPNGVGKPGFFSVSIVGSGLNPLSTPKDRPEYIYKIFSPKPVDSEFLSKILGRHVSFNAKSDEGDADVDPNGPVSWIHRKLWQSYPYEYPRVTFEEIKLDGGLWYTSGIESFISTMETSALMGKNVAKLVVNEWVKHEEEEQTKETLKLTDRECTHVPSFSPVHERIKLDAGLGSIGSRISPLRCSSPPWMVMR</sequence>
<name>A0A6A6TNS9_9PLEO</name>
<evidence type="ECO:0000259" key="9">
    <source>
        <dbReference type="Pfam" id="PF07156"/>
    </source>
</evidence>
<keyword evidence="7" id="KW-0325">Glycoprotein</keyword>
<dbReference type="EMBL" id="MU004298">
    <property type="protein sequence ID" value="KAF2660603.1"/>
    <property type="molecule type" value="Genomic_DNA"/>
</dbReference>
<dbReference type="PANTHER" id="PTHR15944:SF0">
    <property type="entry name" value="PRENYLCYSTEINE LYASE DOMAIN-CONTAINING PROTEIN"/>
    <property type="match status" value="1"/>
</dbReference>
<organism evidence="10 11">
    <name type="scientific">Lophiostoma macrostomum CBS 122681</name>
    <dbReference type="NCBI Taxonomy" id="1314788"/>
    <lineage>
        <taxon>Eukaryota</taxon>
        <taxon>Fungi</taxon>
        <taxon>Dikarya</taxon>
        <taxon>Ascomycota</taxon>
        <taxon>Pezizomycotina</taxon>
        <taxon>Dothideomycetes</taxon>
        <taxon>Pleosporomycetidae</taxon>
        <taxon>Pleosporales</taxon>
        <taxon>Lophiostomataceae</taxon>
        <taxon>Lophiostoma</taxon>
    </lineage>
</organism>